<dbReference type="InterPro" id="IPR031330">
    <property type="entry name" value="Gly_Hdrlase_35_cat"/>
</dbReference>
<evidence type="ECO:0000256" key="5">
    <source>
        <dbReference type="ARBA" id="ARBA00023295"/>
    </source>
</evidence>
<dbReference type="VEuPathDB" id="VectorBase:LDEU012860"/>
<gene>
    <name evidence="7" type="ORF">B4U80_10627</name>
</gene>
<dbReference type="Gene3D" id="3.20.20.80">
    <property type="entry name" value="Glycosidases"/>
    <property type="match status" value="1"/>
</dbReference>
<dbReference type="PANTHER" id="PTHR23421">
    <property type="entry name" value="BETA-GALACTOSIDASE RELATED"/>
    <property type="match status" value="1"/>
</dbReference>
<dbReference type="AlphaFoldDB" id="A0A443RVA9"/>
<dbReference type="EMBL" id="NCKV01029237">
    <property type="protein sequence ID" value="RWS19180.1"/>
    <property type="molecule type" value="Genomic_DNA"/>
</dbReference>
<dbReference type="Pfam" id="PF01301">
    <property type="entry name" value="Glyco_hydro_35"/>
    <property type="match status" value="1"/>
</dbReference>
<dbReference type="PRINTS" id="PR00742">
    <property type="entry name" value="GLHYDRLASE35"/>
</dbReference>
<comment type="caution">
    <text evidence="7">The sequence shown here is derived from an EMBL/GenBank/DDBJ whole genome shotgun (WGS) entry which is preliminary data.</text>
</comment>
<keyword evidence="8" id="KW-1185">Reference proteome</keyword>
<sequence length="255" mass="29459">SGTMHYFRVPQEYWFDRLTKMRAAGLNAVQTYVEWSSHEPQPEKYDFSGINDVVKYIETANKVGLLVILRIGPFIDAERDMGGLPFWLRKLNPEMKMRRSDPTFLRYVSRWYSNLLPKLVPLLYSNGGPIIMIQIENEYGGIDVCDSKYKTYLRDFVRKFVGNDTVLFTTDNDRYTALKCGKIEGVYATVDFGSYADPKSSFAVQKMIEKRGPFVNSEYYPGWLDHWEEPHQTVAISPIIKTLDIMLSLNASVNM</sequence>
<dbReference type="STRING" id="299467.A0A443RVA9"/>
<name>A0A443RVA9_9ACAR</name>
<keyword evidence="4" id="KW-0325">Glycoprotein</keyword>
<dbReference type="GO" id="GO:0004553">
    <property type="term" value="F:hydrolase activity, hydrolyzing O-glycosyl compounds"/>
    <property type="evidence" value="ECO:0007669"/>
    <property type="project" value="InterPro"/>
</dbReference>
<evidence type="ECO:0000256" key="1">
    <source>
        <dbReference type="ARBA" id="ARBA00009809"/>
    </source>
</evidence>
<feature type="domain" description="Glycoside hydrolase 35 catalytic" evidence="6">
    <location>
        <begin position="1"/>
        <end position="255"/>
    </location>
</feature>
<accession>A0A443RVA9</accession>
<proteinExistence type="inferred from homology"/>
<evidence type="ECO:0000256" key="2">
    <source>
        <dbReference type="ARBA" id="ARBA00022729"/>
    </source>
</evidence>
<dbReference type="OrthoDB" id="6494933at2759"/>
<feature type="non-terminal residue" evidence="7">
    <location>
        <position position="1"/>
    </location>
</feature>
<comment type="similarity">
    <text evidence="1">Belongs to the glycosyl hydrolase 35 family.</text>
</comment>
<evidence type="ECO:0000256" key="4">
    <source>
        <dbReference type="ARBA" id="ARBA00023180"/>
    </source>
</evidence>
<keyword evidence="2" id="KW-0732">Signal</keyword>
<reference evidence="7 8" key="1">
    <citation type="journal article" date="2018" name="Gigascience">
        <title>Genomes of trombidid mites reveal novel predicted allergens and laterally-transferred genes associated with secondary metabolism.</title>
        <authorList>
            <person name="Dong X."/>
            <person name="Chaisiri K."/>
            <person name="Xia D."/>
            <person name="Armstrong S.D."/>
            <person name="Fang Y."/>
            <person name="Donnelly M.J."/>
            <person name="Kadowaki T."/>
            <person name="McGarry J.W."/>
            <person name="Darby A.C."/>
            <person name="Makepeace B.L."/>
        </authorList>
    </citation>
    <scope>NUCLEOTIDE SEQUENCE [LARGE SCALE GENOMIC DNA]</scope>
    <source>
        <strain evidence="7">UoL-UT</strain>
    </source>
</reference>
<evidence type="ECO:0000259" key="6">
    <source>
        <dbReference type="Pfam" id="PF01301"/>
    </source>
</evidence>
<keyword evidence="5" id="KW-0326">Glycosidase</keyword>
<protein>
    <recommendedName>
        <fullName evidence="6">Glycoside hydrolase 35 catalytic domain-containing protein</fullName>
    </recommendedName>
</protein>
<keyword evidence="3" id="KW-0378">Hydrolase</keyword>
<dbReference type="PROSITE" id="PS01182">
    <property type="entry name" value="GLYCOSYL_HYDROL_F35"/>
    <property type="match status" value="1"/>
</dbReference>
<dbReference type="FunFam" id="3.20.20.80:FF:000017">
    <property type="entry name" value="Beta-galactosidase"/>
    <property type="match status" value="1"/>
</dbReference>
<dbReference type="SUPFAM" id="SSF51445">
    <property type="entry name" value="(Trans)glycosidases"/>
    <property type="match status" value="1"/>
</dbReference>
<evidence type="ECO:0000313" key="7">
    <source>
        <dbReference type="EMBL" id="RWS19180.1"/>
    </source>
</evidence>
<organism evidence="7 8">
    <name type="scientific">Leptotrombidium deliense</name>
    <dbReference type="NCBI Taxonomy" id="299467"/>
    <lineage>
        <taxon>Eukaryota</taxon>
        <taxon>Metazoa</taxon>
        <taxon>Ecdysozoa</taxon>
        <taxon>Arthropoda</taxon>
        <taxon>Chelicerata</taxon>
        <taxon>Arachnida</taxon>
        <taxon>Acari</taxon>
        <taxon>Acariformes</taxon>
        <taxon>Trombidiformes</taxon>
        <taxon>Prostigmata</taxon>
        <taxon>Anystina</taxon>
        <taxon>Parasitengona</taxon>
        <taxon>Trombiculoidea</taxon>
        <taxon>Trombiculidae</taxon>
        <taxon>Leptotrombidium</taxon>
    </lineage>
</organism>
<dbReference type="Proteomes" id="UP000288716">
    <property type="component" value="Unassembled WGS sequence"/>
</dbReference>
<dbReference type="GO" id="GO:0005975">
    <property type="term" value="P:carbohydrate metabolic process"/>
    <property type="evidence" value="ECO:0007669"/>
    <property type="project" value="InterPro"/>
</dbReference>
<dbReference type="InterPro" id="IPR019801">
    <property type="entry name" value="Glyco_hydro_35_CS"/>
</dbReference>
<evidence type="ECO:0000256" key="3">
    <source>
        <dbReference type="ARBA" id="ARBA00022801"/>
    </source>
</evidence>
<dbReference type="InterPro" id="IPR017853">
    <property type="entry name" value="GH"/>
</dbReference>
<evidence type="ECO:0000313" key="8">
    <source>
        <dbReference type="Proteomes" id="UP000288716"/>
    </source>
</evidence>
<dbReference type="InterPro" id="IPR001944">
    <property type="entry name" value="Glycoside_Hdrlase_35"/>
</dbReference>